<evidence type="ECO:0000313" key="4">
    <source>
        <dbReference type="Proteomes" id="UP001228905"/>
    </source>
</evidence>
<evidence type="ECO:0000313" key="3">
    <source>
        <dbReference type="EMBL" id="MDQ0463642.1"/>
    </source>
</evidence>
<accession>A0ABU0INR9</accession>
<dbReference type="Proteomes" id="UP001228905">
    <property type="component" value="Unassembled WGS sequence"/>
</dbReference>
<keyword evidence="4" id="KW-1185">Reference proteome</keyword>
<feature type="transmembrane region" description="Helical" evidence="2">
    <location>
        <begin position="151"/>
        <end position="173"/>
    </location>
</feature>
<feature type="transmembrane region" description="Helical" evidence="2">
    <location>
        <begin position="303"/>
        <end position="322"/>
    </location>
</feature>
<dbReference type="Gene3D" id="1.20.1250.20">
    <property type="entry name" value="MFS general substrate transporter like domains"/>
    <property type="match status" value="2"/>
</dbReference>
<feature type="transmembrane region" description="Helical" evidence="2">
    <location>
        <begin position="328"/>
        <end position="346"/>
    </location>
</feature>
<dbReference type="PANTHER" id="PTHR11328">
    <property type="entry name" value="MAJOR FACILITATOR SUPERFAMILY DOMAIN-CONTAINING PROTEIN"/>
    <property type="match status" value="1"/>
</dbReference>
<feature type="transmembrane region" description="Helical" evidence="2">
    <location>
        <begin position="272"/>
        <end position="291"/>
    </location>
</feature>
<gene>
    <name evidence="3" type="ORF">QO010_001413</name>
</gene>
<keyword evidence="2" id="KW-0812">Transmembrane</keyword>
<reference evidence="3 4" key="1">
    <citation type="submission" date="2023-07" db="EMBL/GenBank/DDBJ databases">
        <title>Genomic Encyclopedia of Type Strains, Phase IV (KMG-IV): sequencing the most valuable type-strain genomes for metagenomic binning, comparative biology and taxonomic classification.</title>
        <authorList>
            <person name="Goeker M."/>
        </authorList>
    </citation>
    <scope>NUCLEOTIDE SEQUENCE [LARGE SCALE GENOMIC DNA]</scope>
    <source>
        <strain evidence="3 4">DSM 18695</strain>
    </source>
</reference>
<dbReference type="RefSeq" id="WP_307347742.1">
    <property type="nucleotide sequence ID" value="NZ_JAUSVS010000002.1"/>
</dbReference>
<dbReference type="EMBL" id="JAUSVS010000002">
    <property type="protein sequence ID" value="MDQ0463642.1"/>
    <property type="molecule type" value="Genomic_DNA"/>
</dbReference>
<feature type="transmembrane region" description="Helical" evidence="2">
    <location>
        <begin position="367"/>
        <end position="391"/>
    </location>
</feature>
<evidence type="ECO:0000256" key="1">
    <source>
        <dbReference type="ARBA" id="ARBA00009617"/>
    </source>
</evidence>
<feature type="transmembrane region" description="Helical" evidence="2">
    <location>
        <begin position="117"/>
        <end position="139"/>
    </location>
</feature>
<feature type="transmembrane region" description="Helical" evidence="2">
    <location>
        <begin position="86"/>
        <end position="105"/>
    </location>
</feature>
<protein>
    <submittedName>
        <fullName evidence="3">Na+/melibiose symporter-like transporter</fullName>
    </submittedName>
</protein>
<comment type="similarity">
    <text evidence="1">Belongs to the sodium:galactoside symporter (TC 2.A.2) family.</text>
</comment>
<feature type="transmembrane region" description="Helical" evidence="2">
    <location>
        <begin position="185"/>
        <end position="208"/>
    </location>
</feature>
<dbReference type="Pfam" id="PF13347">
    <property type="entry name" value="MFS_2"/>
    <property type="match status" value="1"/>
</dbReference>
<organism evidence="3 4">
    <name type="scientific">Caulobacter ginsengisoli</name>
    <dbReference type="NCBI Taxonomy" id="400775"/>
    <lineage>
        <taxon>Bacteria</taxon>
        <taxon>Pseudomonadati</taxon>
        <taxon>Pseudomonadota</taxon>
        <taxon>Alphaproteobacteria</taxon>
        <taxon>Caulobacterales</taxon>
        <taxon>Caulobacteraceae</taxon>
        <taxon>Caulobacter</taxon>
    </lineage>
</organism>
<sequence length="476" mass="50283">MTTAPPSGAGRKLSAATIAAFAVSALPVGTLTTPLLVYLPNYYAGLMGISLTAVGAVFFLVKVLDIGFDPVMGMVMDRTTTRIGRYRFWLVVGAPILMLGVWMLFMAPPGVGQAYLFAWLAVLYVGYSLYVLSTVAWGAVLAPTYHLRSQVFAWAQVAGASGAVIVLTLPSILAGKAGGTGDIGVVQLMGWIVVISIPICAAITALGVREPIVPRPKGSTRVELKDFPALILRPSMARLLLVDICLTLGPGFTSPLFLFFFRQARGYTLTEANVLLLIYLIGSLLCAPLWALVSRRLGKHKTLIAAAGLYAIAQTLVVTIPHHSVGPMAIGMFLAGGIASAFAFMVRSMVADVGDEVRLETGKDQIGLIYALITSTAKIGTASTVMITYPLLQHLFGFNPAPGAVNTPEALHGLVLIYTILPVVMVALGGVVMLGYKLTGEKHAEIRAALDERDAQAALEAEKTALAAMSGEPLVT</sequence>
<evidence type="ECO:0000256" key="2">
    <source>
        <dbReference type="SAM" id="Phobius"/>
    </source>
</evidence>
<dbReference type="InterPro" id="IPR039672">
    <property type="entry name" value="MFS_2"/>
</dbReference>
<dbReference type="SUPFAM" id="SSF103473">
    <property type="entry name" value="MFS general substrate transporter"/>
    <property type="match status" value="1"/>
</dbReference>
<feature type="transmembrane region" description="Helical" evidence="2">
    <location>
        <begin position="411"/>
        <end position="436"/>
    </location>
</feature>
<name>A0ABU0INR9_9CAUL</name>
<keyword evidence="2" id="KW-1133">Transmembrane helix</keyword>
<proteinExistence type="inferred from homology"/>
<comment type="caution">
    <text evidence="3">The sequence shown here is derived from an EMBL/GenBank/DDBJ whole genome shotgun (WGS) entry which is preliminary data.</text>
</comment>
<feature type="transmembrane region" description="Helical" evidence="2">
    <location>
        <begin position="41"/>
        <end position="65"/>
    </location>
</feature>
<dbReference type="InterPro" id="IPR036259">
    <property type="entry name" value="MFS_trans_sf"/>
</dbReference>
<dbReference type="PANTHER" id="PTHR11328:SF24">
    <property type="entry name" value="MAJOR FACILITATOR SUPERFAMILY (MFS) PROFILE DOMAIN-CONTAINING PROTEIN"/>
    <property type="match status" value="1"/>
</dbReference>
<feature type="transmembrane region" description="Helical" evidence="2">
    <location>
        <begin position="239"/>
        <end position="260"/>
    </location>
</feature>
<keyword evidence="2" id="KW-0472">Membrane</keyword>